<name>A0ABS1T6X6_9CLOT</name>
<accession>A0ABS1T6X6</accession>
<protein>
    <submittedName>
        <fullName evidence="1">WbqC family protein</fullName>
    </submittedName>
</protein>
<proteinExistence type="predicted"/>
<evidence type="ECO:0000313" key="1">
    <source>
        <dbReference type="EMBL" id="MBL4935021.1"/>
    </source>
</evidence>
<dbReference type="InterPro" id="IPR014985">
    <property type="entry name" value="WbqC"/>
</dbReference>
<keyword evidence="2" id="KW-1185">Reference proteome</keyword>
<dbReference type="EMBL" id="JAESWC010000002">
    <property type="protein sequence ID" value="MBL4935021.1"/>
    <property type="molecule type" value="Genomic_DNA"/>
</dbReference>
<gene>
    <name evidence="1" type="ORF">JK636_04525</name>
</gene>
<dbReference type="RefSeq" id="WP_202747644.1">
    <property type="nucleotide sequence ID" value="NZ_JAESWC010000002.1"/>
</dbReference>
<evidence type="ECO:0000313" key="2">
    <source>
        <dbReference type="Proteomes" id="UP000632377"/>
    </source>
</evidence>
<reference evidence="1 2" key="1">
    <citation type="submission" date="2021-01" db="EMBL/GenBank/DDBJ databases">
        <title>Genome public.</title>
        <authorList>
            <person name="Liu C."/>
            <person name="Sun Q."/>
        </authorList>
    </citation>
    <scope>NUCLEOTIDE SEQUENCE [LARGE SCALE GENOMIC DNA]</scope>
    <source>
        <strain evidence="1 2">YIM B02515</strain>
    </source>
</reference>
<organism evidence="1 2">
    <name type="scientific">Clostridium rhizosphaerae</name>
    <dbReference type="NCBI Taxonomy" id="2803861"/>
    <lineage>
        <taxon>Bacteria</taxon>
        <taxon>Bacillati</taxon>
        <taxon>Bacillota</taxon>
        <taxon>Clostridia</taxon>
        <taxon>Eubacteriales</taxon>
        <taxon>Clostridiaceae</taxon>
        <taxon>Clostridium</taxon>
    </lineage>
</organism>
<dbReference type="Pfam" id="PF08889">
    <property type="entry name" value="WbqC"/>
    <property type="match status" value="1"/>
</dbReference>
<sequence>MKLAGHQPNYIPWPGYFVKMAQCDIFFILDTAQFQTGSSLDNRNLIKTSQGTQMLTVPVKRKGMGLQRFNEVTVIPGWKRDHLMALKVNYVKAPHFKEVFPMMEQVLQDTGYLIDTNLAFIKLVHDLLGLKTKLVFLSDLPQFGELRKNELIAAICSHFSADSYLSGIGGRAYIKPEVFEKQGIKFEYLEYEPVVYPQLWGGFIPNLSIVDMLFNCGAQGTRKLLLKEVQV</sequence>
<dbReference type="Proteomes" id="UP000632377">
    <property type="component" value="Unassembled WGS sequence"/>
</dbReference>
<comment type="caution">
    <text evidence="1">The sequence shown here is derived from an EMBL/GenBank/DDBJ whole genome shotgun (WGS) entry which is preliminary data.</text>
</comment>